<comment type="caution">
    <text evidence="2">The sequence shown here is derived from an EMBL/GenBank/DDBJ whole genome shotgun (WGS) entry which is preliminary data.</text>
</comment>
<dbReference type="Gene3D" id="1.10.10.10">
    <property type="entry name" value="Winged helix-like DNA-binding domain superfamily/Winged helix DNA-binding domain"/>
    <property type="match status" value="1"/>
</dbReference>
<dbReference type="InterPro" id="IPR011990">
    <property type="entry name" value="TPR-like_helical_dom_sf"/>
</dbReference>
<dbReference type="PRINTS" id="PR00038">
    <property type="entry name" value="HTHLUXR"/>
</dbReference>
<dbReference type="SUPFAM" id="SSF48452">
    <property type="entry name" value="TPR-like"/>
    <property type="match status" value="1"/>
</dbReference>
<sequence>MTTFVGRGNELNQACHLLGAVRLLTLIGPAGVGKTRLAQHVAAKAGSAFDDGVVFVELEALTDAGLLPQVAAAELGLRDVSVAPMPQLLSFLRNRSMLIVLDNCEHMAAACREFVNAVLETAPEVRVLATSRHVLGVSGEQLLPVRPLSVPKRAADTTDDAITLFTDRATCALPHFRLDDDNWDTVLGICSRLDGIPLAIELVVPWLRVLSTHDVLSRLDDTFTLITAEAAARPSRQQTLIAAVDWSYALCAPDEQILWARASVFSGGFTVEAVVQVCADERIPASAVLRLLGGLVDKSVLIRDEVDGVTRLRMLYTIRQYGLQLLAESGDERRIRGRHLDYMLQLAERCAGEWLGPNQVELAAVTRREHNNLRSALDFALGDPQRRIVGARLATALQFYWLDCGFIGEGRRWLDRVLELDDLPVHTRQNALWINSYAATALGELPTGRRLGEQAVAIARDTGDPLMMANALLAYGGSAFVGGELERGQEVYHQCVDHYAKAGVIDCQAILAHAALGMSAAFAGNHDRAVAAAEKAIELADAHGERWTRSYAHYAVAVATWKMGRTAEAARHAMTGIRIKDQFNDLLGLSLLVELMAWIAGSAGAMPQAAEVLGIASSLWRHTGGEVFLASDNWALPHRRCEQAARAALGDERYESIHARGAASAATVDDAVVQTLRVATDLAAAHAAAPTVLTSREIEVAELAAAGASNKEIAARLVISTRTAEKHLANILKKLGFTSRAQLAAWVADRRGAPNRQRGSTP</sequence>
<keyword evidence="2" id="KW-0723">Serine/threonine-protein kinase</keyword>
<dbReference type="InterPro" id="IPR027417">
    <property type="entry name" value="P-loop_NTPase"/>
</dbReference>
<dbReference type="PRINTS" id="PR00364">
    <property type="entry name" value="DISEASERSIST"/>
</dbReference>
<feature type="domain" description="HTH luxR-type" evidence="1">
    <location>
        <begin position="686"/>
        <end position="751"/>
    </location>
</feature>
<dbReference type="CDD" id="cd06170">
    <property type="entry name" value="LuxR_C_like"/>
    <property type="match status" value="1"/>
</dbReference>
<dbReference type="GO" id="GO:0016887">
    <property type="term" value="F:ATP hydrolysis activity"/>
    <property type="evidence" value="ECO:0007669"/>
    <property type="project" value="InterPro"/>
</dbReference>
<keyword evidence="2" id="KW-0808">Transferase</keyword>
<dbReference type="Pfam" id="PF00196">
    <property type="entry name" value="GerE"/>
    <property type="match status" value="1"/>
</dbReference>
<reference evidence="2 3" key="1">
    <citation type="submission" date="2020-08" db="EMBL/GenBank/DDBJ databases">
        <title>Sequencing the genomes of 1000 actinobacteria strains.</title>
        <authorList>
            <person name="Klenk H.-P."/>
        </authorList>
    </citation>
    <scope>NUCLEOTIDE SEQUENCE [LARGE SCALE GENOMIC DNA]</scope>
    <source>
        <strain evidence="2 3">DSM 43851</strain>
    </source>
</reference>
<dbReference type="InterPro" id="IPR036388">
    <property type="entry name" value="WH-like_DNA-bd_sf"/>
</dbReference>
<dbReference type="PANTHER" id="PTHR47691">
    <property type="entry name" value="REGULATOR-RELATED"/>
    <property type="match status" value="1"/>
</dbReference>
<dbReference type="SUPFAM" id="SSF52540">
    <property type="entry name" value="P-loop containing nucleoside triphosphate hydrolases"/>
    <property type="match status" value="1"/>
</dbReference>
<dbReference type="InterPro" id="IPR049945">
    <property type="entry name" value="AAA_22"/>
</dbReference>
<dbReference type="GO" id="GO:0004674">
    <property type="term" value="F:protein serine/threonine kinase activity"/>
    <property type="evidence" value="ECO:0007669"/>
    <property type="project" value="UniProtKB-KW"/>
</dbReference>
<dbReference type="InterPro" id="IPR016032">
    <property type="entry name" value="Sig_transdc_resp-reg_C-effctor"/>
</dbReference>
<proteinExistence type="predicted"/>
<dbReference type="SMART" id="SM00421">
    <property type="entry name" value="HTH_LUXR"/>
    <property type="match status" value="1"/>
</dbReference>
<dbReference type="GO" id="GO:0006355">
    <property type="term" value="P:regulation of DNA-templated transcription"/>
    <property type="evidence" value="ECO:0007669"/>
    <property type="project" value="InterPro"/>
</dbReference>
<organism evidence="2 3">
    <name type="scientific">Kutzneria kofuensis</name>
    <dbReference type="NCBI Taxonomy" id="103725"/>
    <lineage>
        <taxon>Bacteria</taxon>
        <taxon>Bacillati</taxon>
        <taxon>Actinomycetota</taxon>
        <taxon>Actinomycetes</taxon>
        <taxon>Pseudonocardiales</taxon>
        <taxon>Pseudonocardiaceae</taxon>
        <taxon>Kutzneria</taxon>
    </lineage>
</organism>
<evidence type="ECO:0000259" key="1">
    <source>
        <dbReference type="PROSITE" id="PS50043"/>
    </source>
</evidence>
<evidence type="ECO:0000313" key="3">
    <source>
        <dbReference type="Proteomes" id="UP000585638"/>
    </source>
</evidence>
<dbReference type="Gene3D" id="3.40.50.300">
    <property type="entry name" value="P-loop containing nucleotide triphosphate hydrolases"/>
    <property type="match status" value="1"/>
</dbReference>
<keyword evidence="2" id="KW-0418">Kinase</keyword>
<accession>A0A7W9NK78</accession>
<dbReference type="GO" id="GO:0003677">
    <property type="term" value="F:DNA binding"/>
    <property type="evidence" value="ECO:0007669"/>
    <property type="project" value="InterPro"/>
</dbReference>
<gene>
    <name evidence="2" type="ORF">BJ998_006630</name>
</gene>
<evidence type="ECO:0000313" key="2">
    <source>
        <dbReference type="EMBL" id="MBB5895434.1"/>
    </source>
</evidence>
<dbReference type="PROSITE" id="PS50043">
    <property type="entry name" value="HTH_LUXR_2"/>
    <property type="match status" value="1"/>
</dbReference>
<protein>
    <submittedName>
        <fullName evidence="2">Non-specific serine/threonine protein kinase</fullName>
        <ecNumber evidence="2">2.7.11.1</ecNumber>
    </submittedName>
</protein>
<dbReference type="EC" id="2.7.11.1" evidence="2"/>
<dbReference type="PANTHER" id="PTHR47691:SF3">
    <property type="entry name" value="HTH-TYPE TRANSCRIPTIONAL REGULATOR RV0890C-RELATED"/>
    <property type="match status" value="1"/>
</dbReference>
<keyword evidence="3" id="KW-1185">Reference proteome</keyword>
<name>A0A7W9NK78_9PSEU</name>
<dbReference type="Pfam" id="PF13401">
    <property type="entry name" value="AAA_22"/>
    <property type="match status" value="1"/>
</dbReference>
<dbReference type="AlphaFoldDB" id="A0A7W9NK78"/>
<dbReference type="InterPro" id="IPR000792">
    <property type="entry name" value="Tscrpt_reg_LuxR_C"/>
</dbReference>
<dbReference type="RefSeq" id="WP_184867227.1">
    <property type="nucleotide sequence ID" value="NZ_JACHIR010000001.1"/>
</dbReference>
<dbReference type="SUPFAM" id="SSF46894">
    <property type="entry name" value="C-terminal effector domain of the bipartite response regulators"/>
    <property type="match status" value="1"/>
</dbReference>
<dbReference type="EMBL" id="JACHIR010000001">
    <property type="protein sequence ID" value="MBB5895434.1"/>
    <property type="molecule type" value="Genomic_DNA"/>
</dbReference>
<dbReference type="Gene3D" id="1.25.40.10">
    <property type="entry name" value="Tetratricopeptide repeat domain"/>
    <property type="match status" value="1"/>
</dbReference>
<dbReference type="Proteomes" id="UP000585638">
    <property type="component" value="Unassembled WGS sequence"/>
</dbReference>